<dbReference type="Pfam" id="PF02615">
    <property type="entry name" value="Ldh_2"/>
    <property type="match status" value="1"/>
</dbReference>
<dbReference type="Proteomes" id="UP001556631">
    <property type="component" value="Unassembled WGS sequence"/>
</dbReference>
<dbReference type="InterPro" id="IPR003767">
    <property type="entry name" value="Malate/L-lactate_DH-like"/>
</dbReference>
<dbReference type="Gene3D" id="3.30.1370.60">
    <property type="entry name" value="Hypothetical oxidoreductase yiak, domain 2"/>
    <property type="match status" value="1"/>
</dbReference>
<keyword evidence="4" id="KW-1185">Reference proteome</keyword>
<dbReference type="InterPro" id="IPR043143">
    <property type="entry name" value="Mal/L-sulf/L-lact_DH-like_NADP"/>
</dbReference>
<dbReference type="SUPFAM" id="SSF89733">
    <property type="entry name" value="L-sulfolactate dehydrogenase-like"/>
    <property type="match status" value="1"/>
</dbReference>
<evidence type="ECO:0000256" key="1">
    <source>
        <dbReference type="ARBA" id="ARBA00006056"/>
    </source>
</evidence>
<dbReference type="RefSeq" id="WP_367994603.1">
    <property type="nucleotide sequence ID" value="NZ_JBFPJR010000023.1"/>
</dbReference>
<gene>
    <name evidence="3" type="ORF">AB3X52_13455</name>
</gene>
<dbReference type="Gene3D" id="1.10.1530.10">
    <property type="match status" value="1"/>
</dbReference>
<dbReference type="PANTHER" id="PTHR11091:SF0">
    <property type="entry name" value="MALATE DEHYDROGENASE"/>
    <property type="match status" value="1"/>
</dbReference>
<keyword evidence="2" id="KW-0560">Oxidoreductase</keyword>
<evidence type="ECO:0000313" key="4">
    <source>
        <dbReference type="Proteomes" id="UP001556631"/>
    </source>
</evidence>
<comment type="caution">
    <text evidence="3">The sequence shown here is derived from an EMBL/GenBank/DDBJ whole genome shotgun (WGS) entry which is preliminary data.</text>
</comment>
<organism evidence="3 4">
    <name type="scientific">Nocardioides eburneus</name>
    <dbReference type="NCBI Taxonomy" id="3231482"/>
    <lineage>
        <taxon>Bacteria</taxon>
        <taxon>Bacillati</taxon>
        <taxon>Actinomycetota</taxon>
        <taxon>Actinomycetes</taxon>
        <taxon>Propionibacteriales</taxon>
        <taxon>Nocardioidaceae</taxon>
        <taxon>Nocardioides</taxon>
    </lineage>
</organism>
<evidence type="ECO:0000256" key="2">
    <source>
        <dbReference type="ARBA" id="ARBA00023002"/>
    </source>
</evidence>
<sequence>MTATDELRIEPTTYLAVVTEVLTNLGVTTEDAEIQARLLLEGDLHGHSSHGVRRLAVLVGRFRAGLITTGLGVGVDWCTPTFAAVDGRSGFGAVVAGEAVQLVTERAASTGMAFAAIRNANHVGMLAPYIERIAGGGQIGLALTTSEALVHPWGGSRAMVGTNPIGIAVPSAAEPLVLDMSTASVSMGKILDHKERGLEIPLGWAVDAAGTATTDPAAASVGAISPFGGPKGYALGVALEALVAALTGTALGTAKTGTLDVTLPSTKGDVFVALDVERLGLTGSLEPLAAYFDELRGESVDPTRPVTIPGDRSRQLRAELLEHGIPLHPKMWSEVMGLLHETREELHHA</sequence>
<accession>A0ABV3T0A5</accession>
<name>A0ABV3T0A5_9ACTN</name>
<dbReference type="InterPro" id="IPR036111">
    <property type="entry name" value="Mal/L-sulfo/L-lacto_DH-like_sf"/>
</dbReference>
<evidence type="ECO:0000313" key="3">
    <source>
        <dbReference type="EMBL" id="MEX0428632.1"/>
    </source>
</evidence>
<protein>
    <submittedName>
        <fullName evidence="3">Ldh family oxidoreductase</fullName>
    </submittedName>
</protein>
<reference evidence="3 4" key="1">
    <citation type="submission" date="2024-07" db="EMBL/GenBank/DDBJ databases">
        <authorList>
            <person name="Lee S."/>
            <person name="Kang M."/>
        </authorList>
    </citation>
    <scope>NUCLEOTIDE SEQUENCE [LARGE SCALE GENOMIC DNA]</scope>
    <source>
        <strain evidence="3 4">DS6</strain>
    </source>
</reference>
<dbReference type="PANTHER" id="PTHR11091">
    <property type="entry name" value="OXIDOREDUCTASE-RELATED"/>
    <property type="match status" value="1"/>
</dbReference>
<dbReference type="InterPro" id="IPR043144">
    <property type="entry name" value="Mal/L-sulf/L-lact_DH-like_ah"/>
</dbReference>
<comment type="similarity">
    <text evidence="1">Belongs to the LDH2/MDH2 oxidoreductase family.</text>
</comment>
<proteinExistence type="inferred from homology"/>
<dbReference type="EMBL" id="JBFPJR010000023">
    <property type="protein sequence ID" value="MEX0428632.1"/>
    <property type="molecule type" value="Genomic_DNA"/>
</dbReference>